<dbReference type="RefSeq" id="WP_179979622.1">
    <property type="nucleotide sequence ID" value="NZ_LT608333.1"/>
</dbReference>
<sequence length="391" mass="43777">MASFLQWRKGFPGLLWSICQRESRIKVFTRWRDAGFDAPQLLKNAAFRKNAVMEQDYPLLVEFWDMIHAGRPAAVIFRLKHDDGRKPLILQGWPQPEQDVYSGLLKEAYLPGGYNSACYNAQLKMRLGDADYPVFTVDLENQTLYDANKAAQTLFLGEEQSERALVLDDVVPQSLMKGFSAAMEKAVERDAWSGKLLLGNGERGLFSAHVRLTLWGESGKEVVRVALVNVDARPPKLEEDGALAICTEELRPALEKLHNLCEPEVDGLMLSHIQMGSGRVAVYGVGSVFDSLEWGMLHAYEGTIAQDIQRYSLSSLIVEDTLDSVKSIDWALFAPLGIRSYFAKPFYAEYGLHAVLILAAKRQRGFGADAEAMYADVAAAFGQLMLRWRSF</sequence>
<protein>
    <submittedName>
        <fullName evidence="1">Uncharacterized protein</fullName>
    </submittedName>
</protein>
<accession>A0A212L116</accession>
<reference evidence="1" key="1">
    <citation type="submission" date="2016-08" db="EMBL/GenBank/DDBJ databases">
        <authorList>
            <person name="Seilhamer J.J."/>
        </authorList>
    </citation>
    <scope>NUCLEOTIDE SEQUENCE</scope>
    <source>
        <strain evidence="1">86-1</strain>
    </source>
</reference>
<gene>
    <name evidence="1" type="ORF">KL86DES1_10845</name>
</gene>
<organism evidence="1">
    <name type="scientific">uncultured Desulfovibrio sp</name>
    <dbReference type="NCBI Taxonomy" id="167968"/>
    <lineage>
        <taxon>Bacteria</taxon>
        <taxon>Pseudomonadati</taxon>
        <taxon>Thermodesulfobacteriota</taxon>
        <taxon>Desulfovibrionia</taxon>
        <taxon>Desulfovibrionales</taxon>
        <taxon>Desulfovibrionaceae</taxon>
        <taxon>Desulfovibrio</taxon>
        <taxon>environmental samples</taxon>
    </lineage>
</organism>
<proteinExistence type="predicted"/>
<evidence type="ECO:0000313" key="1">
    <source>
        <dbReference type="EMBL" id="SCM71069.1"/>
    </source>
</evidence>
<dbReference type="AlphaFoldDB" id="A0A212L116"/>
<name>A0A212L116_9BACT</name>
<dbReference type="EMBL" id="FMJC01000001">
    <property type="protein sequence ID" value="SCM71069.1"/>
    <property type="molecule type" value="Genomic_DNA"/>
</dbReference>